<dbReference type="Pfam" id="PF00487">
    <property type="entry name" value="FA_desaturase"/>
    <property type="match status" value="1"/>
</dbReference>
<feature type="transmembrane region" description="Helical" evidence="1">
    <location>
        <begin position="213"/>
        <end position="234"/>
    </location>
</feature>
<dbReference type="AlphaFoldDB" id="A0A0S3PX22"/>
<keyword evidence="1" id="KW-1133">Transmembrane helix</keyword>
<evidence type="ECO:0000313" key="3">
    <source>
        <dbReference type="EMBL" id="BAT60492.1"/>
    </source>
</evidence>
<name>A0A0S3PX22_9BRAD</name>
<sequence length="326" mass="37194">MLDHQKISDDYSQNFAAFRTKLVGTSGERYVVFVRRLKPRFWVVYRDIAAGYSALALTLVLAVLAPAWGVPKLLTSTIAAFSIGFWIAYLQLFIHEGAHYNLAPEKSRSDHICDWAISWMIGTTVEAYRAVHFQHHRDLGKTTDTEFTYFFPLNLLFALRASFGIRAFEVLLARRSNADRSVPAARNRRAFLWLAGGAAIHGIIVAGTFLLGWWWVSVAWIIGVAMFFPLFGALRQLLEHRNDEFDAATDFRSEEHGPYTRLFRDGPVSATFGGAGFSRHLLHHWEPQVSYTNLAELESFLEGTEVRHIMAARRTTYLTTFRKLWT</sequence>
<proteinExistence type="predicted"/>
<evidence type="ECO:0000256" key="1">
    <source>
        <dbReference type="SAM" id="Phobius"/>
    </source>
</evidence>
<dbReference type="EMBL" id="AP014946">
    <property type="protein sequence ID" value="BAT60492.1"/>
    <property type="molecule type" value="Genomic_DNA"/>
</dbReference>
<reference evidence="3 4" key="1">
    <citation type="submission" date="2015-08" db="EMBL/GenBank/DDBJ databases">
        <title>Investigation of the bacterial diversity of lava forest soil.</title>
        <authorList>
            <person name="Lee J.S."/>
        </authorList>
    </citation>
    <scope>NUCLEOTIDE SEQUENCE [LARGE SCALE GENOMIC DNA]</scope>
    <source>
        <strain evidence="3 4">GJW-30</strain>
    </source>
</reference>
<dbReference type="Proteomes" id="UP000236884">
    <property type="component" value="Chromosome"/>
</dbReference>
<protein>
    <submittedName>
        <fullName evidence="3">Fatty acid desaturase</fullName>
    </submittedName>
</protein>
<feature type="domain" description="Fatty acid desaturase" evidence="2">
    <location>
        <begin position="79"/>
        <end position="299"/>
    </location>
</feature>
<feature type="transmembrane region" description="Helical" evidence="1">
    <location>
        <begin position="112"/>
        <end position="131"/>
    </location>
</feature>
<feature type="transmembrane region" description="Helical" evidence="1">
    <location>
        <begin position="151"/>
        <end position="169"/>
    </location>
</feature>
<keyword evidence="1" id="KW-0472">Membrane</keyword>
<feature type="transmembrane region" description="Helical" evidence="1">
    <location>
        <begin position="73"/>
        <end position="92"/>
    </location>
</feature>
<gene>
    <name evidence="3" type="ORF">GJW-30_1_03036</name>
</gene>
<feature type="transmembrane region" description="Helical" evidence="1">
    <location>
        <begin position="43"/>
        <end position="67"/>
    </location>
</feature>
<dbReference type="OrthoDB" id="9792534at2"/>
<dbReference type="InterPro" id="IPR005804">
    <property type="entry name" value="FA_desaturase_dom"/>
</dbReference>
<dbReference type="KEGG" id="vgo:GJW-30_1_03036"/>
<evidence type="ECO:0000313" key="4">
    <source>
        <dbReference type="Proteomes" id="UP000236884"/>
    </source>
</evidence>
<dbReference type="RefSeq" id="WP_096356739.1">
    <property type="nucleotide sequence ID" value="NZ_AP014946.1"/>
</dbReference>
<dbReference type="GO" id="GO:0006629">
    <property type="term" value="P:lipid metabolic process"/>
    <property type="evidence" value="ECO:0007669"/>
    <property type="project" value="InterPro"/>
</dbReference>
<organism evidence="3 4">
    <name type="scientific">Variibacter gotjawalensis</name>
    <dbReference type="NCBI Taxonomy" id="1333996"/>
    <lineage>
        <taxon>Bacteria</taxon>
        <taxon>Pseudomonadati</taxon>
        <taxon>Pseudomonadota</taxon>
        <taxon>Alphaproteobacteria</taxon>
        <taxon>Hyphomicrobiales</taxon>
        <taxon>Nitrobacteraceae</taxon>
        <taxon>Variibacter</taxon>
    </lineage>
</organism>
<feature type="transmembrane region" description="Helical" evidence="1">
    <location>
        <begin position="190"/>
        <end position="207"/>
    </location>
</feature>
<evidence type="ECO:0000259" key="2">
    <source>
        <dbReference type="Pfam" id="PF00487"/>
    </source>
</evidence>
<accession>A0A0S3PX22</accession>
<keyword evidence="1" id="KW-0812">Transmembrane</keyword>
<keyword evidence="4" id="KW-1185">Reference proteome</keyword>